<reference evidence="2" key="1">
    <citation type="submission" date="2014-11" db="EMBL/GenBank/DDBJ databases">
        <authorList>
            <person name="Amaro Gonzalez C."/>
        </authorList>
    </citation>
    <scope>NUCLEOTIDE SEQUENCE</scope>
</reference>
<dbReference type="AlphaFoldDB" id="A0A0E9XSX4"/>
<evidence type="ECO:0000256" key="1">
    <source>
        <dbReference type="SAM" id="Phobius"/>
    </source>
</evidence>
<evidence type="ECO:0000313" key="2">
    <source>
        <dbReference type="EMBL" id="JAI04764.1"/>
    </source>
</evidence>
<name>A0A0E9XSX4_ANGAN</name>
<sequence>MGSPSESGSAQGFFLLSVREFFLATVALGLLFGGRFSVKLLCDKAPLLKALYK</sequence>
<accession>A0A0E9XSX4</accession>
<keyword evidence="1" id="KW-0472">Membrane</keyword>
<keyword evidence="1" id="KW-1133">Transmembrane helix</keyword>
<protein>
    <submittedName>
        <fullName evidence="2">Uncharacterized protein</fullName>
    </submittedName>
</protein>
<keyword evidence="1" id="KW-0812">Transmembrane</keyword>
<feature type="transmembrane region" description="Helical" evidence="1">
    <location>
        <begin position="12"/>
        <end position="32"/>
    </location>
</feature>
<proteinExistence type="predicted"/>
<organism evidence="2">
    <name type="scientific">Anguilla anguilla</name>
    <name type="common">European freshwater eel</name>
    <name type="synonym">Muraena anguilla</name>
    <dbReference type="NCBI Taxonomy" id="7936"/>
    <lineage>
        <taxon>Eukaryota</taxon>
        <taxon>Metazoa</taxon>
        <taxon>Chordata</taxon>
        <taxon>Craniata</taxon>
        <taxon>Vertebrata</taxon>
        <taxon>Euteleostomi</taxon>
        <taxon>Actinopterygii</taxon>
        <taxon>Neopterygii</taxon>
        <taxon>Teleostei</taxon>
        <taxon>Anguilliformes</taxon>
        <taxon>Anguillidae</taxon>
        <taxon>Anguilla</taxon>
    </lineage>
</organism>
<dbReference type="EMBL" id="GBXM01003814">
    <property type="protein sequence ID" value="JAI04764.1"/>
    <property type="molecule type" value="Transcribed_RNA"/>
</dbReference>
<reference evidence="2" key="2">
    <citation type="journal article" date="2015" name="Fish Shellfish Immunol.">
        <title>Early steps in the European eel (Anguilla anguilla)-Vibrio vulnificus interaction in the gills: Role of the RtxA13 toxin.</title>
        <authorList>
            <person name="Callol A."/>
            <person name="Pajuelo D."/>
            <person name="Ebbesson L."/>
            <person name="Teles M."/>
            <person name="MacKenzie S."/>
            <person name="Amaro C."/>
        </authorList>
    </citation>
    <scope>NUCLEOTIDE SEQUENCE</scope>
</reference>